<protein>
    <submittedName>
        <fullName evidence="1">Uncharacterized protein</fullName>
    </submittedName>
</protein>
<organism evidence="1 2">
    <name type="scientific">Halopseudomonas salina</name>
    <dbReference type="NCBI Taxonomy" id="1323744"/>
    <lineage>
        <taxon>Bacteria</taxon>
        <taxon>Pseudomonadati</taxon>
        <taxon>Pseudomonadota</taxon>
        <taxon>Gammaproteobacteria</taxon>
        <taxon>Pseudomonadales</taxon>
        <taxon>Pseudomonadaceae</taxon>
        <taxon>Halopseudomonas</taxon>
    </lineage>
</organism>
<dbReference type="Proteomes" id="UP000638188">
    <property type="component" value="Unassembled WGS sequence"/>
</dbReference>
<accession>A0ABQ1PMZ6</accession>
<proteinExistence type="predicted"/>
<dbReference type="EMBL" id="BMFF01000003">
    <property type="protein sequence ID" value="GGC99914.1"/>
    <property type="molecule type" value="Genomic_DNA"/>
</dbReference>
<name>A0ABQ1PMZ6_9GAMM</name>
<gene>
    <name evidence="1" type="ORF">GCM10007418_18960</name>
</gene>
<sequence length="97" mass="10763">MKGTVPESHERSRDSSYGRLLRRLDQAMDMARTRQWMEGNPPALTELELNGLTQEDQRLLWRILQALESGVSLPGGGGNSASSLALYRAACETGQHH</sequence>
<keyword evidence="2" id="KW-1185">Reference proteome</keyword>
<evidence type="ECO:0000313" key="2">
    <source>
        <dbReference type="Proteomes" id="UP000638188"/>
    </source>
</evidence>
<comment type="caution">
    <text evidence="1">The sequence shown here is derived from an EMBL/GenBank/DDBJ whole genome shotgun (WGS) entry which is preliminary data.</text>
</comment>
<dbReference type="RefSeq" id="WP_150278356.1">
    <property type="nucleotide sequence ID" value="NZ_BMFF01000003.1"/>
</dbReference>
<reference evidence="2" key="1">
    <citation type="journal article" date="2019" name="Int. J. Syst. Evol. Microbiol.">
        <title>The Global Catalogue of Microorganisms (GCM) 10K type strain sequencing project: providing services to taxonomists for standard genome sequencing and annotation.</title>
        <authorList>
            <consortium name="The Broad Institute Genomics Platform"/>
            <consortium name="The Broad Institute Genome Sequencing Center for Infectious Disease"/>
            <person name="Wu L."/>
            <person name="Ma J."/>
        </authorList>
    </citation>
    <scope>NUCLEOTIDE SEQUENCE [LARGE SCALE GENOMIC DNA]</scope>
    <source>
        <strain evidence="2">CGMCC 1.12482</strain>
    </source>
</reference>
<evidence type="ECO:0000313" key="1">
    <source>
        <dbReference type="EMBL" id="GGC99914.1"/>
    </source>
</evidence>